<name>A0A4R6XLX3_9GAMM</name>
<feature type="domain" description="Radical SAM core" evidence="11">
    <location>
        <begin position="1"/>
        <end position="238"/>
    </location>
</feature>
<keyword evidence="8 10" id="KW-0411">Iron-sulfur</keyword>
<keyword evidence="6 10" id="KW-0479">Metal-binding</keyword>
<keyword evidence="13" id="KW-1185">Reference proteome</keyword>
<reference evidence="12 13" key="1">
    <citation type="submission" date="2019-03" db="EMBL/GenBank/DDBJ databases">
        <title>Genomic Encyclopedia of Type Strains, Phase IV (KMG-IV): sequencing the most valuable type-strain genomes for metagenomic binning, comparative biology and taxonomic classification.</title>
        <authorList>
            <person name="Goeker M."/>
        </authorList>
    </citation>
    <scope>NUCLEOTIDE SEQUENCE [LARGE SCALE GENOMIC DNA]</scope>
    <source>
        <strain evidence="12 13">DSM 25488</strain>
    </source>
</reference>
<comment type="cofactor">
    <cofactor evidence="1">
        <name>[4Fe-4S] cluster</name>
        <dbReference type="ChEBI" id="CHEBI:49883"/>
    </cofactor>
</comment>
<organism evidence="12 13">
    <name type="scientific">Marinicella litoralis</name>
    <dbReference type="NCBI Taxonomy" id="644220"/>
    <lineage>
        <taxon>Bacteria</taxon>
        <taxon>Pseudomonadati</taxon>
        <taxon>Pseudomonadota</taxon>
        <taxon>Gammaproteobacteria</taxon>
        <taxon>Lysobacterales</taxon>
        <taxon>Marinicellaceae</taxon>
        <taxon>Marinicella</taxon>
    </lineage>
</organism>
<evidence type="ECO:0000256" key="9">
    <source>
        <dbReference type="ARBA" id="ARBA00023186"/>
    </source>
</evidence>
<dbReference type="RefSeq" id="WP_099018474.1">
    <property type="nucleotide sequence ID" value="NZ_NIHB01000001.1"/>
</dbReference>
<dbReference type="InterPro" id="IPR004559">
    <property type="entry name" value="HemW-like"/>
</dbReference>
<dbReference type="SFLD" id="SFLDS00029">
    <property type="entry name" value="Radical_SAM"/>
    <property type="match status" value="1"/>
</dbReference>
<dbReference type="Pfam" id="PF04055">
    <property type="entry name" value="Radical_SAM"/>
    <property type="match status" value="1"/>
</dbReference>
<keyword evidence="10" id="KW-0963">Cytoplasm</keyword>
<keyword evidence="5 10" id="KW-0949">S-adenosyl-L-methionine</keyword>
<dbReference type="InterPro" id="IPR013785">
    <property type="entry name" value="Aldolase_TIM"/>
</dbReference>
<comment type="caution">
    <text evidence="12">The sequence shown here is derived from an EMBL/GenBank/DDBJ whole genome shotgun (WGS) entry which is preliminary data.</text>
</comment>
<dbReference type="GO" id="GO:0046872">
    <property type="term" value="F:metal ion binding"/>
    <property type="evidence" value="ECO:0007669"/>
    <property type="project" value="UniProtKB-UniRule"/>
</dbReference>
<evidence type="ECO:0000256" key="4">
    <source>
        <dbReference type="ARBA" id="ARBA00022617"/>
    </source>
</evidence>
<dbReference type="SFLD" id="SFLDF00288">
    <property type="entry name" value="HemN-like__clustered_with_nucl"/>
    <property type="match status" value="1"/>
</dbReference>
<keyword evidence="7 10" id="KW-0408">Iron</keyword>
<evidence type="ECO:0000256" key="1">
    <source>
        <dbReference type="ARBA" id="ARBA00001966"/>
    </source>
</evidence>
<evidence type="ECO:0000256" key="7">
    <source>
        <dbReference type="ARBA" id="ARBA00023004"/>
    </source>
</evidence>
<dbReference type="InterPro" id="IPR034505">
    <property type="entry name" value="Coproporphyrinogen-III_oxidase"/>
</dbReference>
<comment type="subcellular location">
    <subcellularLocation>
        <location evidence="10">Cytoplasm</location>
    </subcellularLocation>
</comment>
<dbReference type="PANTHER" id="PTHR13932:SF5">
    <property type="entry name" value="RADICAL S-ADENOSYL METHIONINE DOMAIN-CONTAINING PROTEIN 1, MITOCHONDRIAL"/>
    <property type="match status" value="1"/>
</dbReference>
<evidence type="ECO:0000256" key="8">
    <source>
        <dbReference type="ARBA" id="ARBA00023014"/>
    </source>
</evidence>
<dbReference type="PROSITE" id="PS51918">
    <property type="entry name" value="RADICAL_SAM"/>
    <property type="match status" value="1"/>
</dbReference>
<dbReference type="SFLD" id="SFLDG01065">
    <property type="entry name" value="anaerobic_coproporphyrinogen-I"/>
    <property type="match status" value="1"/>
</dbReference>
<accession>A0A4R6XLX3</accession>
<evidence type="ECO:0000256" key="6">
    <source>
        <dbReference type="ARBA" id="ARBA00022723"/>
    </source>
</evidence>
<dbReference type="InterPro" id="IPR006638">
    <property type="entry name" value="Elp3/MiaA/NifB-like_rSAM"/>
</dbReference>
<evidence type="ECO:0000256" key="10">
    <source>
        <dbReference type="RuleBase" id="RU364116"/>
    </source>
</evidence>
<dbReference type="NCBIfam" id="TIGR00539">
    <property type="entry name" value="hemN_rel"/>
    <property type="match status" value="1"/>
</dbReference>
<dbReference type="PANTHER" id="PTHR13932">
    <property type="entry name" value="COPROPORPHYRINIGEN III OXIDASE"/>
    <property type="match status" value="1"/>
</dbReference>
<proteinExistence type="inferred from homology"/>
<dbReference type="InterPro" id="IPR007197">
    <property type="entry name" value="rSAM"/>
</dbReference>
<keyword evidence="10" id="KW-0004">4Fe-4S</keyword>
<comment type="function">
    <text evidence="10">Probably acts as a heme chaperone, transferring heme to an unknown acceptor. Binds one molecule of heme per monomer, possibly covalently. Binds 1 [4Fe-4S] cluster. The cluster is coordinated with 3 cysteines and an exchangeable S-adenosyl-L-methionine.</text>
</comment>
<keyword evidence="9 10" id="KW-0143">Chaperone</keyword>
<dbReference type="GO" id="GO:0051539">
    <property type="term" value="F:4 iron, 4 sulfur cluster binding"/>
    <property type="evidence" value="ECO:0007669"/>
    <property type="project" value="UniProtKB-UniRule"/>
</dbReference>
<dbReference type="GO" id="GO:0004109">
    <property type="term" value="F:coproporphyrinogen oxidase activity"/>
    <property type="evidence" value="ECO:0007669"/>
    <property type="project" value="InterPro"/>
</dbReference>
<gene>
    <name evidence="12" type="ORF">C8D91_1617</name>
</gene>
<dbReference type="CDD" id="cd01335">
    <property type="entry name" value="Radical_SAM"/>
    <property type="match status" value="1"/>
</dbReference>
<dbReference type="EMBL" id="SNZB01000003">
    <property type="protein sequence ID" value="TDR20642.1"/>
    <property type="molecule type" value="Genomic_DNA"/>
</dbReference>
<evidence type="ECO:0000256" key="3">
    <source>
        <dbReference type="ARBA" id="ARBA00017228"/>
    </source>
</evidence>
<dbReference type="SFLD" id="SFLDF00562">
    <property type="entry name" value="HemN-like__clustered_with_heat"/>
    <property type="match status" value="1"/>
</dbReference>
<dbReference type="SUPFAM" id="SSF102114">
    <property type="entry name" value="Radical SAM enzymes"/>
    <property type="match status" value="1"/>
</dbReference>
<evidence type="ECO:0000256" key="2">
    <source>
        <dbReference type="ARBA" id="ARBA00006100"/>
    </source>
</evidence>
<protein>
    <recommendedName>
        <fullName evidence="3 10">Heme chaperone HemW</fullName>
    </recommendedName>
</protein>
<dbReference type="Gene3D" id="3.20.20.70">
    <property type="entry name" value="Aldolase class I"/>
    <property type="match status" value="1"/>
</dbReference>
<dbReference type="GO" id="GO:0006779">
    <property type="term" value="P:porphyrin-containing compound biosynthetic process"/>
    <property type="evidence" value="ECO:0007669"/>
    <property type="project" value="InterPro"/>
</dbReference>
<evidence type="ECO:0000313" key="12">
    <source>
        <dbReference type="EMBL" id="TDR20642.1"/>
    </source>
</evidence>
<evidence type="ECO:0000313" key="13">
    <source>
        <dbReference type="Proteomes" id="UP000295724"/>
    </source>
</evidence>
<comment type="similarity">
    <text evidence="2">Belongs to the anaerobic coproporphyrinogen-III oxidase family. HemW subfamily.</text>
</comment>
<dbReference type="Proteomes" id="UP000295724">
    <property type="component" value="Unassembled WGS sequence"/>
</dbReference>
<dbReference type="SMART" id="SM00729">
    <property type="entry name" value="Elp3"/>
    <property type="match status" value="1"/>
</dbReference>
<sequence>MIIPPKLSLYIHFPWCVSKCPYCDFNSHELKNPLNEQQYIAALRADLEQDLPQVWGRTVNTIFMGGGTPSLFSAKAMQDLMQQVRALLPLRPDAEVTMEVNPGSQEFDHFSGYLAAGINRLSFGIQSLDDHQLNSLKRIHNSQQAIKAVQLAKKSGYNNFNLDMMFGLPNQSLQAAKEDLLRLIELEPTHLSYYQLTIEANTLFAVKTPKNLPDMELQHDMYLQGQEILQQHGYTQYEVSAYAKAGKQSEHNLNYWQFGDYLGIGAGAHSKITMGHNGQIQRQVKQKHPQIYLNTAASEKRLLETRVLDEQTIPFEFLLNHLRIKQPLTWQRYQATTGMSIDALKQKFIDQVPAEWYQMSDDALILTDQGFLMSDEILQNFI</sequence>
<dbReference type="AlphaFoldDB" id="A0A4R6XLX3"/>
<evidence type="ECO:0000259" key="11">
    <source>
        <dbReference type="PROSITE" id="PS51918"/>
    </source>
</evidence>
<evidence type="ECO:0000256" key="5">
    <source>
        <dbReference type="ARBA" id="ARBA00022691"/>
    </source>
</evidence>
<dbReference type="InterPro" id="IPR058240">
    <property type="entry name" value="rSAM_sf"/>
</dbReference>
<dbReference type="OrthoDB" id="9808022at2"/>
<keyword evidence="4 10" id="KW-0349">Heme</keyword>
<dbReference type="GO" id="GO:0005737">
    <property type="term" value="C:cytoplasm"/>
    <property type="evidence" value="ECO:0007669"/>
    <property type="project" value="UniProtKB-SubCell"/>
</dbReference>